<evidence type="ECO:0000256" key="3">
    <source>
        <dbReference type="ARBA" id="ARBA00022840"/>
    </source>
</evidence>
<evidence type="ECO:0000313" key="7">
    <source>
        <dbReference type="EMBL" id="GAA4900442.1"/>
    </source>
</evidence>
<keyword evidence="4 5" id="KW-0173">Coenzyme A biosynthesis</keyword>
<dbReference type="Gene3D" id="3.40.50.300">
    <property type="entry name" value="P-loop containing nucleotide triphosphate hydrolases"/>
    <property type="match status" value="1"/>
</dbReference>
<keyword evidence="8" id="KW-1185">Reference proteome</keyword>
<dbReference type="InterPro" id="IPR027417">
    <property type="entry name" value="P-loop_NTPase"/>
</dbReference>
<comment type="similarity">
    <text evidence="1 5">Belongs to the CoaE family.</text>
</comment>
<organism evidence="7 8">
    <name type="scientific">Ferrimonas pelagia</name>
    <dbReference type="NCBI Taxonomy" id="1177826"/>
    <lineage>
        <taxon>Bacteria</taxon>
        <taxon>Pseudomonadati</taxon>
        <taxon>Pseudomonadota</taxon>
        <taxon>Gammaproteobacteria</taxon>
        <taxon>Alteromonadales</taxon>
        <taxon>Ferrimonadaceae</taxon>
        <taxon>Ferrimonas</taxon>
    </lineage>
</organism>
<dbReference type="PROSITE" id="PS51219">
    <property type="entry name" value="DPCK"/>
    <property type="match status" value="1"/>
</dbReference>
<dbReference type="HAMAP" id="MF_00376">
    <property type="entry name" value="Dephospho_CoA_kinase"/>
    <property type="match status" value="1"/>
</dbReference>
<evidence type="ECO:0000256" key="6">
    <source>
        <dbReference type="NCBIfam" id="TIGR00152"/>
    </source>
</evidence>
<dbReference type="EC" id="2.7.1.24" evidence="5 6"/>
<feature type="binding site" evidence="5">
    <location>
        <begin position="13"/>
        <end position="18"/>
    </location>
    <ligand>
        <name>ATP</name>
        <dbReference type="ChEBI" id="CHEBI:30616"/>
    </ligand>
</feature>
<keyword evidence="5" id="KW-0808">Transferase</keyword>
<keyword evidence="2 5" id="KW-0547">Nucleotide-binding</keyword>
<name>A0ABP9FED2_9GAMM</name>
<dbReference type="GO" id="GO:0016301">
    <property type="term" value="F:kinase activity"/>
    <property type="evidence" value="ECO:0007669"/>
    <property type="project" value="UniProtKB-KW"/>
</dbReference>
<evidence type="ECO:0000256" key="5">
    <source>
        <dbReference type="HAMAP-Rule" id="MF_00376"/>
    </source>
</evidence>
<dbReference type="Pfam" id="PF01121">
    <property type="entry name" value="CoaE"/>
    <property type="match status" value="1"/>
</dbReference>
<dbReference type="NCBIfam" id="TIGR00152">
    <property type="entry name" value="dephospho-CoA kinase"/>
    <property type="match status" value="1"/>
</dbReference>
<accession>A0ABP9FED2</accession>
<keyword evidence="3 5" id="KW-0067">ATP-binding</keyword>
<dbReference type="EMBL" id="BAABJZ010000103">
    <property type="protein sequence ID" value="GAA4900442.1"/>
    <property type="molecule type" value="Genomic_DNA"/>
</dbReference>
<sequence length="206" mass="22597">MSDFIVGLTGGIGSGKTQVSDRFAAKGIAVIDTDLLAREVVAKGTAGLAAIVDKLGPEILQPDGELDRAKLRTRIFSDESLRQWLNALTHPLIREQMVLQCAQAQSPYAVLVVPLLVESALHSQMDRILVVDVPESVQIARTCQRDSNDEALVRSILKRQASRQQRLAIADDVIDNSGTLAQLDQQLDRLHQSYLRQAEDRHVAGI</sequence>
<comment type="function">
    <text evidence="5">Catalyzes the phosphorylation of the 3'-hydroxyl group of dephosphocoenzyme A to form coenzyme A.</text>
</comment>
<comment type="pathway">
    <text evidence="5">Cofactor biosynthesis; coenzyme A biosynthesis; CoA from (R)-pantothenate: step 5/5.</text>
</comment>
<dbReference type="Proteomes" id="UP001499988">
    <property type="component" value="Unassembled WGS sequence"/>
</dbReference>
<keyword evidence="5" id="KW-0963">Cytoplasm</keyword>
<dbReference type="RefSeq" id="WP_345337063.1">
    <property type="nucleotide sequence ID" value="NZ_BAABJZ010000103.1"/>
</dbReference>
<evidence type="ECO:0000313" key="8">
    <source>
        <dbReference type="Proteomes" id="UP001499988"/>
    </source>
</evidence>
<comment type="caution">
    <text evidence="7">The sequence shown here is derived from an EMBL/GenBank/DDBJ whole genome shotgun (WGS) entry which is preliminary data.</text>
</comment>
<comment type="subcellular location">
    <subcellularLocation>
        <location evidence="5">Cytoplasm</location>
    </subcellularLocation>
</comment>
<dbReference type="InterPro" id="IPR001977">
    <property type="entry name" value="Depp_CoAkinase"/>
</dbReference>
<gene>
    <name evidence="5 7" type="primary">coaE</name>
    <name evidence="7" type="ORF">GCM10023333_37900</name>
</gene>
<dbReference type="SUPFAM" id="SSF52540">
    <property type="entry name" value="P-loop containing nucleoside triphosphate hydrolases"/>
    <property type="match status" value="1"/>
</dbReference>
<dbReference type="CDD" id="cd02022">
    <property type="entry name" value="DPCK"/>
    <property type="match status" value="1"/>
</dbReference>
<protein>
    <recommendedName>
        <fullName evidence="5 6">Dephospho-CoA kinase</fullName>
        <ecNumber evidence="5 6">2.7.1.24</ecNumber>
    </recommendedName>
    <alternativeName>
        <fullName evidence="5">Dephosphocoenzyme A kinase</fullName>
    </alternativeName>
</protein>
<dbReference type="PANTHER" id="PTHR10695:SF46">
    <property type="entry name" value="BIFUNCTIONAL COENZYME A SYNTHASE-RELATED"/>
    <property type="match status" value="1"/>
</dbReference>
<comment type="catalytic activity">
    <reaction evidence="5">
        <text>3'-dephospho-CoA + ATP = ADP + CoA + H(+)</text>
        <dbReference type="Rhea" id="RHEA:18245"/>
        <dbReference type="ChEBI" id="CHEBI:15378"/>
        <dbReference type="ChEBI" id="CHEBI:30616"/>
        <dbReference type="ChEBI" id="CHEBI:57287"/>
        <dbReference type="ChEBI" id="CHEBI:57328"/>
        <dbReference type="ChEBI" id="CHEBI:456216"/>
        <dbReference type="EC" id="2.7.1.24"/>
    </reaction>
</comment>
<evidence type="ECO:0000256" key="2">
    <source>
        <dbReference type="ARBA" id="ARBA00022741"/>
    </source>
</evidence>
<proteinExistence type="inferred from homology"/>
<dbReference type="PANTHER" id="PTHR10695">
    <property type="entry name" value="DEPHOSPHO-COA KINASE-RELATED"/>
    <property type="match status" value="1"/>
</dbReference>
<evidence type="ECO:0000256" key="4">
    <source>
        <dbReference type="ARBA" id="ARBA00022993"/>
    </source>
</evidence>
<keyword evidence="5 7" id="KW-0418">Kinase</keyword>
<evidence type="ECO:0000256" key="1">
    <source>
        <dbReference type="ARBA" id="ARBA00009018"/>
    </source>
</evidence>
<reference evidence="8" key="1">
    <citation type="journal article" date="2019" name="Int. J. Syst. Evol. Microbiol.">
        <title>The Global Catalogue of Microorganisms (GCM) 10K type strain sequencing project: providing services to taxonomists for standard genome sequencing and annotation.</title>
        <authorList>
            <consortium name="The Broad Institute Genomics Platform"/>
            <consortium name="The Broad Institute Genome Sequencing Center for Infectious Disease"/>
            <person name="Wu L."/>
            <person name="Ma J."/>
        </authorList>
    </citation>
    <scope>NUCLEOTIDE SEQUENCE [LARGE SCALE GENOMIC DNA]</scope>
    <source>
        <strain evidence="8">JCM 18401</strain>
    </source>
</reference>